<keyword evidence="2 6" id="KW-0479">Metal-binding</keyword>
<evidence type="ECO:0000256" key="3">
    <source>
        <dbReference type="ARBA" id="ARBA00022737"/>
    </source>
</evidence>
<keyword evidence="3 6" id="KW-0677">Repeat</keyword>
<evidence type="ECO:0000313" key="10">
    <source>
        <dbReference type="Proteomes" id="UP000652074"/>
    </source>
</evidence>
<comment type="caution">
    <text evidence="9">The sequence shown here is derived from an EMBL/GenBank/DDBJ whole genome shotgun (WGS) entry which is preliminary data.</text>
</comment>
<dbReference type="Proteomes" id="UP000652074">
    <property type="component" value="Unassembled WGS sequence"/>
</dbReference>
<proteinExistence type="inferred from homology"/>
<comment type="subunit">
    <text evidence="6">Interacts with the cytoplasmic NapA precursor.</text>
</comment>
<feature type="binding site" evidence="6">
    <location>
        <position position="38"/>
    </location>
    <ligand>
        <name>[4Fe-4S] cluster</name>
        <dbReference type="ChEBI" id="CHEBI:49883"/>
        <label>1</label>
    </ligand>
</feature>
<evidence type="ECO:0000256" key="6">
    <source>
        <dbReference type="HAMAP-Rule" id="MF_02201"/>
    </source>
</evidence>
<keyword evidence="5 6" id="KW-0411">Iron-sulfur</keyword>
<comment type="function">
    <text evidence="6">Could be involved in the maturation of NapA, the catalytic subunit of the periplasmic nitrate reductase, before its export into the periplasm.</text>
</comment>
<keyword evidence="10" id="KW-1185">Reference proteome</keyword>
<feature type="domain" description="4Fe-4S ferredoxin-type" evidence="8">
    <location>
        <begin position="25"/>
        <end position="55"/>
    </location>
</feature>
<reference evidence="9 10" key="1">
    <citation type="submission" date="2019-12" db="EMBL/GenBank/DDBJ databases">
        <title>Comparative genomics gives insights into the taxonomy of the Azoarcus-Aromatoleum group and reveals separate origins of nif in the plant-associated Azoarcus and non-plant-associated Aromatoleum sub-groups.</title>
        <authorList>
            <person name="Lafos M."/>
            <person name="Maluk M."/>
            <person name="Batista M."/>
            <person name="Junghare M."/>
            <person name="Carmona M."/>
            <person name="Faoro H."/>
            <person name="Cruz L.M."/>
            <person name="Battistoni F."/>
            <person name="De Souza E."/>
            <person name="Pedrosa F."/>
            <person name="Chen W.-M."/>
            <person name="Poole P.S."/>
            <person name="Dixon R.A."/>
            <person name="James E.K."/>
        </authorList>
    </citation>
    <scope>NUCLEOTIDE SEQUENCE [LARGE SCALE GENOMIC DNA]</scope>
    <source>
        <strain evidence="9 10">ToN1</strain>
    </source>
</reference>
<feature type="compositionally biased region" description="Low complexity" evidence="7">
    <location>
        <begin position="1"/>
        <end position="12"/>
    </location>
</feature>
<keyword evidence="4 6" id="KW-0408">Iron</keyword>
<keyword evidence="1 6" id="KW-0004">4Fe-4S</keyword>
<dbReference type="PANTHER" id="PTHR43687">
    <property type="entry name" value="ADENYLYLSULFATE REDUCTASE, BETA SUBUNIT"/>
    <property type="match status" value="1"/>
</dbReference>
<evidence type="ECO:0000256" key="2">
    <source>
        <dbReference type="ARBA" id="ARBA00022723"/>
    </source>
</evidence>
<dbReference type="InterPro" id="IPR050572">
    <property type="entry name" value="Fe-S_Ferredoxin"/>
</dbReference>
<feature type="binding site" evidence="6">
    <location>
        <position position="45"/>
    </location>
    <ligand>
        <name>[4Fe-4S] cluster</name>
        <dbReference type="ChEBI" id="CHEBI:49883"/>
        <label>1</label>
    </ligand>
</feature>
<evidence type="ECO:0000256" key="1">
    <source>
        <dbReference type="ARBA" id="ARBA00022485"/>
    </source>
</evidence>
<feature type="binding site" evidence="6">
    <location>
        <position position="73"/>
    </location>
    <ligand>
        <name>[4Fe-4S] cluster</name>
        <dbReference type="ChEBI" id="CHEBI:49883"/>
        <label>2</label>
    </ligand>
</feature>
<dbReference type="EMBL" id="WTVR01000013">
    <property type="protein sequence ID" value="NMF88511.1"/>
    <property type="molecule type" value="Genomic_DNA"/>
</dbReference>
<feature type="binding site" evidence="6">
    <location>
        <position position="67"/>
    </location>
    <ligand>
        <name>[4Fe-4S] cluster</name>
        <dbReference type="ChEBI" id="CHEBI:49883"/>
        <label>2</label>
    </ligand>
</feature>
<feature type="binding site" evidence="6">
    <location>
        <position position="35"/>
    </location>
    <ligand>
        <name>[4Fe-4S] cluster</name>
        <dbReference type="ChEBI" id="CHEBI:49883"/>
        <label>1</label>
    </ligand>
</feature>
<name>A0ABX1MQB1_9RHOO</name>
<dbReference type="HAMAP" id="MF_02201">
    <property type="entry name" value="NapF"/>
    <property type="match status" value="1"/>
</dbReference>
<dbReference type="InterPro" id="IPR017900">
    <property type="entry name" value="4Fe4S_Fe_S_CS"/>
</dbReference>
<dbReference type="CDD" id="cd10564">
    <property type="entry name" value="NapF_like"/>
    <property type="match status" value="1"/>
</dbReference>
<evidence type="ECO:0000256" key="5">
    <source>
        <dbReference type="ARBA" id="ARBA00023014"/>
    </source>
</evidence>
<gene>
    <name evidence="6 9" type="primary">napF</name>
    <name evidence="9" type="ORF">GPA26_08430</name>
</gene>
<accession>A0ABX1MQB1</accession>
<evidence type="ECO:0000256" key="7">
    <source>
        <dbReference type="SAM" id="MobiDB-lite"/>
    </source>
</evidence>
<dbReference type="PROSITE" id="PS51379">
    <property type="entry name" value="4FE4S_FER_2"/>
    <property type="match status" value="3"/>
</dbReference>
<protein>
    <recommendedName>
        <fullName evidence="6">Ferredoxin-type protein NapF</fullName>
    </recommendedName>
</protein>
<feature type="binding site" evidence="6">
    <location>
        <position position="77"/>
    </location>
    <ligand>
        <name>[4Fe-4S] cluster</name>
        <dbReference type="ChEBI" id="CHEBI:49883"/>
        <label>2</label>
    </ligand>
</feature>
<feature type="binding site" evidence="6">
    <location>
        <position position="70"/>
    </location>
    <ligand>
        <name>[4Fe-4S] cluster</name>
        <dbReference type="ChEBI" id="CHEBI:49883"/>
        <label>2</label>
    </ligand>
</feature>
<feature type="domain" description="4Fe-4S ferredoxin-type" evidence="8">
    <location>
        <begin position="132"/>
        <end position="161"/>
    </location>
</feature>
<organism evidence="9 10">
    <name type="scientific">Aromatoleum petrolei</name>
    <dbReference type="NCBI Taxonomy" id="76116"/>
    <lineage>
        <taxon>Bacteria</taxon>
        <taxon>Pseudomonadati</taxon>
        <taxon>Pseudomonadota</taxon>
        <taxon>Betaproteobacteria</taxon>
        <taxon>Rhodocyclales</taxon>
        <taxon>Rhodocyclaceae</taxon>
        <taxon>Aromatoleum</taxon>
    </lineage>
</organism>
<evidence type="ECO:0000256" key="4">
    <source>
        <dbReference type="ARBA" id="ARBA00023004"/>
    </source>
</evidence>
<dbReference type="NCBIfam" id="TIGR00402">
    <property type="entry name" value="napF"/>
    <property type="match status" value="1"/>
</dbReference>
<dbReference type="Gene3D" id="3.30.70.20">
    <property type="match status" value="2"/>
</dbReference>
<feature type="region of interest" description="Disordered" evidence="7">
    <location>
        <begin position="1"/>
        <end position="20"/>
    </location>
</feature>
<dbReference type="SUPFAM" id="SSF54862">
    <property type="entry name" value="4Fe-4S ferredoxins"/>
    <property type="match status" value="1"/>
</dbReference>
<dbReference type="PROSITE" id="PS00198">
    <property type="entry name" value="4FE4S_FER_1"/>
    <property type="match status" value="2"/>
</dbReference>
<feature type="binding site" evidence="6">
    <location>
        <position position="144"/>
    </location>
    <ligand>
        <name>[4Fe-4S] cluster</name>
        <dbReference type="ChEBI" id="CHEBI:49883"/>
        <label>3</label>
    </ligand>
</feature>
<evidence type="ECO:0000259" key="8">
    <source>
        <dbReference type="PROSITE" id="PS51379"/>
    </source>
</evidence>
<dbReference type="PANTHER" id="PTHR43687:SF1">
    <property type="entry name" value="FERREDOXIN III"/>
    <property type="match status" value="1"/>
</dbReference>
<feature type="binding site" evidence="6">
    <location>
        <position position="151"/>
    </location>
    <ligand>
        <name>[4Fe-4S] cluster</name>
        <dbReference type="ChEBI" id="CHEBI:49883"/>
        <label>3</label>
    </ligand>
</feature>
<sequence>MSTSRRGFLRGRFSSDSDMQRPPWAIPDGAFEDACTRCGECLRACPPAILVATAGGYPAVDFSRGECSFCGDCVSVCKPRALQREDVAAVPWRLKAAIGDACLARRGVECRVCGEACGAAAIRFRPSLGGVAQPLFDAACCTGCGGCLAPCPAGAIAMRNEVEMSE</sequence>
<feature type="domain" description="4Fe-4S ferredoxin-type" evidence="8">
    <location>
        <begin position="56"/>
        <end position="87"/>
    </location>
</feature>
<comment type="cofactor">
    <cofactor evidence="6">
        <name>[4Fe-4S] cluster</name>
        <dbReference type="ChEBI" id="CHEBI:49883"/>
    </cofactor>
</comment>
<dbReference type="Pfam" id="PF12838">
    <property type="entry name" value="Fer4_7"/>
    <property type="match status" value="1"/>
</dbReference>
<dbReference type="InterPro" id="IPR017896">
    <property type="entry name" value="4Fe4S_Fe-S-bd"/>
</dbReference>
<comment type="subcellular location">
    <subcellularLocation>
        <location evidence="6">Cytoplasm</location>
    </subcellularLocation>
</comment>
<feature type="binding site" evidence="6">
    <location>
        <position position="41"/>
    </location>
    <ligand>
        <name>[4Fe-4S] cluster</name>
        <dbReference type="ChEBI" id="CHEBI:49883"/>
        <label>1</label>
    </ligand>
</feature>
<evidence type="ECO:0000313" key="9">
    <source>
        <dbReference type="EMBL" id="NMF88511.1"/>
    </source>
</evidence>
<dbReference type="InterPro" id="IPR004496">
    <property type="entry name" value="NapF"/>
</dbReference>
<keyword evidence="6" id="KW-0963">Cytoplasm</keyword>
<feature type="binding site" evidence="6">
    <location>
        <position position="147"/>
    </location>
    <ligand>
        <name>[4Fe-4S] cluster</name>
        <dbReference type="ChEBI" id="CHEBI:49883"/>
        <label>3</label>
    </ligand>
</feature>
<feature type="binding site" evidence="6">
    <location>
        <position position="141"/>
    </location>
    <ligand>
        <name>[4Fe-4S] cluster</name>
        <dbReference type="ChEBI" id="CHEBI:49883"/>
        <label>3</label>
    </ligand>
</feature>
<comment type="similarity">
    <text evidence="6">Belongs to the NapF family.</text>
</comment>